<dbReference type="PANTHER" id="PTHR23279">
    <property type="entry name" value="DEFECTIVE PROBOSCIS EXTENSION RESPONSE DPR -RELATED"/>
    <property type="match status" value="1"/>
</dbReference>
<feature type="chain" id="PRO_5006070083" description="Ig-like domain-containing protein" evidence="1">
    <location>
        <begin position="29"/>
        <end position="221"/>
    </location>
</feature>
<feature type="domain" description="Ig-like" evidence="2">
    <location>
        <begin position="35"/>
        <end position="129"/>
    </location>
</feature>
<dbReference type="GO" id="GO:0032589">
    <property type="term" value="C:neuron projection membrane"/>
    <property type="evidence" value="ECO:0007669"/>
    <property type="project" value="TreeGrafter"/>
</dbReference>
<reference evidence="3" key="1">
    <citation type="submission" date="2015-09" db="EMBL/GenBank/DDBJ databases">
        <title>Scylla olivacea transcriptome.</title>
        <authorList>
            <person name="Ikhwanuddin M."/>
        </authorList>
    </citation>
    <scope>NUCLEOTIDE SEQUENCE</scope>
</reference>
<feature type="domain" description="Ig-like" evidence="2">
    <location>
        <begin position="132"/>
        <end position="221"/>
    </location>
</feature>
<dbReference type="InterPro" id="IPR003599">
    <property type="entry name" value="Ig_sub"/>
</dbReference>
<dbReference type="InterPro" id="IPR037448">
    <property type="entry name" value="Zig-8"/>
</dbReference>
<dbReference type="PROSITE" id="PS50835">
    <property type="entry name" value="IG_LIKE"/>
    <property type="match status" value="2"/>
</dbReference>
<dbReference type="Pfam" id="PF13927">
    <property type="entry name" value="Ig_3"/>
    <property type="match status" value="1"/>
</dbReference>
<dbReference type="InterPro" id="IPR013106">
    <property type="entry name" value="Ig_V-set"/>
</dbReference>
<dbReference type="FunFam" id="2.60.40.10:FF:000129">
    <property type="entry name" value="CLUMA_CG018772, isoform A"/>
    <property type="match status" value="1"/>
</dbReference>
<protein>
    <recommendedName>
        <fullName evidence="2">Ig-like domain-containing protein</fullName>
    </recommendedName>
</protein>
<dbReference type="GO" id="GO:0050808">
    <property type="term" value="P:synapse organization"/>
    <property type="evidence" value="ECO:0007669"/>
    <property type="project" value="TreeGrafter"/>
</dbReference>
<accession>A0A0P4VWN7</accession>
<dbReference type="Gene3D" id="2.60.40.10">
    <property type="entry name" value="Immunoglobulins"/>
    <property type="match status" value="2"/>
</dbReference>
<keyword evidence="1" id="KW-0732">Signal</keyword>
<dbReference type="Pfam" id="PF07686">
    <property type="entry name" value="V-set"/>
    <property type="match status" value="1"/>
</dbReference>
<dbReference type="EMBL" id="GDRN01108097">
    <property type="protein sequence ID" value="JAI57314.1"/>
    <property type="molecule type" value="Transcribed_RNA"/>
</dbReference>
<dbReference type="PANTHER" id="PTHR23279:SF41">
    <property type="entry name" value="DEFECTIVE PROBOSCIS EXTENSION RESPONSE 4-RELATED"/>
    <property type="match status" value="1"/>
</dbReference>
<dbReference type="InterPro" id="IPR013783">
    <property type="entry name" value="Ig-like_fold"/>
</dbReference>
<name>A0A0P4VWN7_SCYOL</name>
<organism evidence="3">
    <name type="scientific">Scylla olivacea</name>
    <name type="common">Orange mud crab</name>
    <name type="synonym">Cancer olivacea</name>
    <dbReference type="NCBI Taxonomy" id="85551"/>
    <lineage>
        <taxon>Eukaryota</taxon>
        <taxon>Metazoa</taxon>
        <taxon>Ecdysozoa</taxon>
        <taxon>Arthropoda</taxon>
        <taxon>Crustacea</taxon>
        <taxon>Multicrustacea</taxon>
        <taxon>Malacostraca</taxon>
        <taxon>Eumalacostraca</taxon>
        <taxon>Eucarida</taxon>
        <taxon>Decapoda</taxon>
        <taxon>Pleocyemata</taxon>
        <taxon>Brachyura</taxon>
        <taxon>Eubrachyura</taxon>
        <taxon>Portunoidea</taxon>
        <taxon>Portunidae</taxon>
        <taxon>Portuninae</taxon>
        <taxon>Scylla</taxon>
    </lineage>
</organism>
<evidence type="ECO:0000313" key="3">
    <source>
        <dbReference type="EMBL" id="JAI57314.1"/>
    </source>
</evidence>
<dbReference type="AlphaFoldDB" id="A0A0P4VWN7"/>
<dbReference type="SMART" id="SM00409">
    <property type="entry name" value="IG"/>
    <property type="match status" value="2"/>
</dbReference>
<evidence type="ECO:0000256" key="1">
    <source>
        <dbReference type="SAM" id="SignalP"/>
    </source>
</evidence>
<dbReference type="SUPFAM" id="SSF48726">
    <property type="entry name" value="Immunoglobulin"/>
    <property type="match status" value="2"/>
</dbReference>
<sequence length="221" mass="24535">MVQAVGIAWAGFWLVAVACLAPTSLAQAALEDPYPELITVPYFLSPGNRNITASVGQTAYLHCRVALLGDKAKVSWIRKRDLHVLTSGMVVFASDQRFQVIHAEKSENWTLQVKYVQLRDAGVYECQVNTVPKISMAYTLTVVESRSVILGPEYVKAGSTINLTCVINQVNMAGMVYWYHNLDILDYEGNVKILTQEDHQGTLSRLIIEQATPKHSGNYTC</sequence>
<feature type="signal peptide" evidence="1">
    <location>
        <begin position="1"/>
        <end position="28"/>
    </location>
</feature>
<evidence type="ECO:0000259" key="2">
    <source>
        <dbReference type="PROSITE" id="PS50835"/>
    </source>
</evidence>
<dbReference type="InterPro" id="IPR036179">
    <property type="entry name" value="Ig-like_dom_sf"/>
</dbReference>
<proteinExistence type="predicted"/>
<dbReference type="InterPro" id="IPR007110">
    <property type="entry name" value="Ig-like_dom"/>
</dbReference>